<evidence type="ECO:0000259" key="10">
    <source>
        <dbReference type="PROSITE" id="PS50102"/>
    </source>
</evidence>
<dbReference type="Pfam" id="PF00076">
    <property type="entry name" value="RRM_1"/>
    <property type="match status" value="3"/>
</dbReference>
<dbReference type="GO" id="GO:0003729">
    <property type="term" value="F:mRNA binding"/>
    <property type="evidence" value="ECO:0007669"/>
    <property type="project" value="InterPro"/>
</dbReference>
<dbReference type="GO" id="GO:0006397">
    <property type="term" value="P:mRNA processing"/>
    <property type="evidence" value="ECO:0007669"/>
    <property type="project" value="UniProtKB-KW"/>
</dbReference>
<proteinExistence type="inferred from homology"/>
<dbReference type="AlphaFoldDB" id="A0AAV1VYV5"/>
<feature type="region of interest" description="Disordered" evidence="9">
    <location>
        <begin position="1"/>
        <end position="43"/>
    </location>
</feature>
<protein>
    <recommendedName>
        <fullName evidence="10">RRM domain-containing protein</fullName>
    </recommendedName>
</protein>
<dbReference type="GO" id="GO:0005634">
    <property type="term" value="C:nucleus"/>
    <property type="evidence" value="ECO:0007669"/>
    <property type="project" value="UniProtKB-SubCell"/>
</dbReference>
<dbReference type="CDD" id="cd12344">
    <property type="entry name" value="RRM1_SECp43_like"/>
    <property type="match status" value="1"/>
</dbReference>
<dbReference type="Proteomes" id="UP001497480">
    <property type="component" value="Unassembled WGS sequence"/>
</dbReference>
<evidence type="ECO:0000256" key="2">
    <source>
        <dbReference type="ARBA" id="ARBA00022664"/>
    </source>
</evidence>
<keyword evidence="2" id="KW-0507">mRNA processing</keyword>
<dbReference type="GO" id="GO:0005829">
    <property type="term" value="C:cytosol"/>
    <property type="evidence" value="ECO:0007669"/>
    <property type="project" value="TreeGrafter"/>
</dbReference>
<comment type="function">
    <text evidence="6">Heterogeneous nuclear ribonucleoprotein (hnRNP)-protein binding the poly(A) tail of mRNA and probably involved in some steps of pre-mRNA maturation.</text>
</comment>
<evidence type="ECO:0000256" key="1">
    <source>
        <dbReference type="ARBA" id="ARBA00004123"/>
    </source>
</evidence>
<dbReference type="SMART" id="SM00360">
    <property type="entry name" value="RRM"/>
    <property type="match status" value="3"/>
</dbReference>
<evidence type="ECO:0000256" key="5">
    <source>
        <dbReference type="ARBA" id="ARBA00023242"/>
    </source>
</evidence>
<evidence type="ECO:0000256" key="6">
    <source>
        <dbReference type="ARBA" id="ARBA00057395"/>
    </source>
</evidence>
<dbReference type="InterPro" id="IPR050825">
    <property type="entry name" value="RBM42_RBP45_47-like"/>
</dbReference>
<feature type="compositionally biased region" description="Low complexity" evidence="9">
    <location>
        <begin position="1"/>
        <end position="37"/>
    </location>
</feature>
<organism evidence="11 12">
    <name type="scientific">Lupinus luteus</name>
    <name type="common">European yellow lupine</name>
    <dbReference type="NCBI Taxonomy" id="3873"/>
    <lineage>
        <taxon>Eukaryota</taxon>
        <taxon>Viridiplantae</taxon>
        <taxon>Streptophyta</taxon>
        <taxon>Embryophyta</taxon>
        <taxon>Tracheophyta</taxon>
        <taxon>Spermatophyta</taxon>
        <taxon>Magnoliopsida</taxon>
        <taxon>eudicotyledons</taxon>
        <taxon>Gunneridae</taxon>
        <taxon>Pentapetalae</taxon>
        <taxon>rosids</taxon>
        <taxon>fabids</taxon>
        <taxon>Fabales</taxon>
        <taxon>Fabaceae</taxon>
        <taxon>Papilionoideae</taxon>
        <taxon>50 kb inversion clade</taxon>
        <taxon>genistoids sensu lato</taxon>
        <taxon>core genistoids</taxon>
        <taxon>Genisteae</taxon>
        <taxon>Lupinus</taxon>
    </lineage>
</organism>
<evidence type="ECO:0000313" key="12">
    <source>
        <dbReference type="Proteomes" id="UP001497480"/>
    </source>
</evidence>
<keyword evidence="5" id="KW-0539">Nucleus</keyword>
<dbReference type="EMBL" id="CAXHTB010000002">
    <property type="protein sequence ID" value="CAL0302155.1"/>
    <property type="molecule type" value="Genomic_DNA"/>
</dbReference>
<comment type="subcellular location">
    <subcellularLocation>
        <location evidence="1">Nucleus</location>
    </subcellularLocation>
</comment>
<name>A0AAV1VYV5_LUPLU</name>
<feature type="domain" description="RRM" evidence="10">
    <location>
        <begin position="142"/>
        <end position="221"/>
    </location>
</feature>
<keyword evidence="4 8" id="KW-0694">RNA-binding</keyword>
<dbReference type="FunFam" id="3.30.70.330:FF:000103">
    <property type="entry name" value="Polyadenylate-binding protein RBP47B"/>
    <property type="match status" value="1"/>
</dbReference>
<dbReference type="PROSITE" id="PS50102">
    <property type="entry name" value="RRM"/>
    <property type="match status" value="3"/>
</dbReference>
<dbReference type="SUPFAM" id="SSF54928">
    <property type="entry name" value="RNA-binding domain, RBD"/>
    <property type="match status" value="2"/>
</dbReference>
<keyword evidence="3" id="KW-0677">Repeat</keyword>
<comment type="similarity">
    <text evidence="7">Belongs to the polyadenylate-binding RBP45 family.</text>
</comment>
<evidence type="ECO:0000256" key="8">
    <source>
        <dbReference type="PROSITE-ProRule" id="PRU00176"/>
    </source>
</evidence>
<evidence type="ECO:0000313" key="11">
    <source>
        <dbReference type="EMBL" id="CAL0302155.1"/>
    </source>
</evidence>
<feature type="domain" description="RRM" evidence="10">
    <location>
        <begin position="250"/>
        <end position="322"/>
    </location>
</feature>
<evidence type="ECO:0000256" key="3">
    <source>
        <dbReference type="ARBA" id="ARBA00022737"/>
    </source>
</evidence>
<dbReference type="PANTHER" id="PTHR47640">
    <property type="entry name" value="TRNA SELENOCYSTEINE 1-ASSOCIATED PROTEIN 1-RELATED-RELATED"/>
    <property type="match status" value="1"/>
</dbReference>
<accession>A0AAV1VYV5</accession>
<keyword evidence="12" id="KW-1185">Reference proteome</keyword>
<gene>
    <name evidence="11" type="ORF">LLUT_LOCUS3215</name>
</gene>
<evidence type="ECO:0000256" key="9">
    <source>
        <dbReference type="SAM" id="MobiDB-lite"/>
    </source>
</evidence>
<comment type="caution">
    <text evidence="11">The sequence shown here is derived from an EMBL/GenBank/DDBJ whole genome shotgun (WGS) entry which is preliminary data.</text>
</comment>
<dbReference type="FunFam" id="3.30.70.330:FF:000236">
    <property type="entry name" value="Polyadenylate-binding protein RBP45C"/>
    <property type="match status" value="1"/>
</dbReference>
<dbReference type="PANTHER" id="PTHR47640:SF6">
    <property type="entry name" value="POLYADENYLATE-BINDING PROTEIN RBP45A"/>
    <property type="match status" value="1"/>
</dbReference>
<dbReference type="CDD" id="cd12345">
    <property type="entry name" value="RRM2_SECp43_like"/>
    <property type="match status" value="1"/>
</dbReference>
<reference evidence="11 12" key="1">
    <citation type="submission" date="2024-03" db="EMBL/GenBank/DDBJ databases">
        <authorList>
            <person name="Martinez-Hernandez J."/>
        </authorList>
    </citation>
    <scope>NUCLEOTIDE SEQUENCE [LARGE SCALE GENOMIC DNA]</scope>
</reference>
<dbReference type="InterPro" id="IPR035979">
    <property type="entry name" value="RBD_domain_sf"/>
</dbReference>
<feature type="domain" description="RRM" evidence="10">
    <location>
        <begin position="49"/>
        <end position="129"/>
    </location>
</feature>
<evidence type="ECO:0000256" key="4">
    <source>
        <dbReference type="ARBA" id="ARBA00022884"/>
    </source>
</evidence>
<dbReference type="InterPro" id="IPR000504">
    <property type="entry name" value="RRM_dom"/>
</dbReference>
<sequence length="385" mass="42560">MQQPPSSNQQFPQQQWMMQQQQQPASSAWAPQPIPQQNDTAASSGGEIKSLWIGDLQHWMDESYITNCFVSGGEVVSVKIIRNKQTGMPEGYGFIEFTNRAAAERNLHSYNGTLMPNSDQNFRLNWAMLGPGERRQDDGADHTVFVGDLAADVTDYVLLETFRAHYPSVKGAKVVIDRSTGRSKGYGFVRFADEGEQLRAMTEMNGMPCSTRPMRIGPAANKKPLDGQQYQTASYQITQGNQGDNDPNNTTIFVGNLDSSVSDDLLRQVFGRFGNLVHVKIPVGKRCGFVQFADRACAEQALSALKGTTLLGPGIRLSWGRSPNKQSPTDQVQWNGAAPAYYGGYAQGYNPYAYAPATQDPNMYYGGYPGYGNYQQPANYQQPQQ</sequence>
<dbReference type="Gene3D" id="3.30.70.330">
    <property type="match status" value="3"/>
</dbReference>
<dbReference type="FunFam" id="3.30.70.330:FF:000405">
    <property type="entry name" value="polyadenylate-binding protein RBP45"/>
    <property type="match status" value="1"/>
</dbReference>
<evidence type="ECO:0000256" key="7">
    <source>
        <dbReference type="ARBA" id="ARBA00061708"/>
    </source>
</evidence>
<dbReference type="InterPro" id="IPR012677">
    <property type="entry name" value="Nucleotide-bd_a/b_plait_sf"/>
</dbReference>